<dbReference type="InterPro" id="IPR022816">
    <property type="entry name" value="Condensin_barren_su2"/>
</dbReference>
<evidence type="ECO:0000256" key="10">
    <source>
        <dbReference type="ARBA" id="ARBA00023306"/>
    </source>
</evidence>
<keyword evidence="7" id="KW-0132">Cell division</keyword>
<evidence type="ECO:0000256" key="8">
    <source>
        <dbReference type="ARBA" id="ARBA00022776"/>
    </source>
</evidence>
<dbReference type="GO" id="GO:0000796">
    <property type="term" value="C:condensin complex"/>
    <property type="evidence" value="ECO:0007669"/>
    <property type="project" value="InterPro"/>
</dbReference>
<comment type="caution">
    <text evidence="11">The sequence shown here is derived from an EMBL/GenBank/DDBJ whole genome shotgun (WGS) entry which is preliminary data.</text>
</comment>
<protein>
    <recommendedName>
        <fullName evidence="4">Condensin complex subunit 2</fullName>
    </recommendedName>
</protein>
<dbReference type="Proteomes" id="UP000326759">
    <property type="component" value="Unassembled WGS sequence"/>
</dbReference>
<feature type="non-terminal residue" evidence="11">
    <location>
        <position position="74"/>
    </location>
</feature>
<evidence type="ECO:0000256" key="2">
    <source>
        <dbReference type="ARBA" id="ARBA00004496"/>
    </source>
</evidence>
<keyword evidence="9" id="KW-0226">DNA condensation</keyword>
<evidence type="ECO:0000256" key="1">
    <source>
        <dbReference type="ARBA" id="ARBA00004286"/>
    </source>
</evidence>
<reference evidence="11 12" key="1">
    <citation type="journal article" date="2019" name="PLoS Biol.">
        <title>Sex chromosomes control vertical transmission of feminizing Wolbachia symbionts in an isopod.</title>
        <authorList>
            <person name="Becking T."/>
            <person name="Chebbi M.A."/>
            <person name="Giraud I."/>
            <person name="Moumen B."/>
            <person name="Laverre T."/>
            <person name="Caubet Y."/>
            <person name="Peccoud J."/>
            <person name="Gilbert C."/>
            <person name="Cordaux R."/>
        </authorList>
    </citation>
    <scope>NUCLEOTIDE SEQUENCE [LARGE SCALE GENOMIC DNA]</scope>
    <source>
        <strain evidence="11">ANa2</strain>
        <tissue evidence="11">Whole body excluding digestive tract and cuticle</tissue>
    </source>
</reference>
<keyword evidence="12" id="KW-1185">Reference proteome</keyword>
<name>A0A5N5T9R1_9CRUS</name>
<dbReference type="AlphaFoldDB" id="A0A5N5T9R1"/>
<dbReference type="PANTHER" id="PTHR13108">
    <property type="entry name" value="CONDENSIN COMPLEX SUBUNIT 2"/>
    <property type="match status" value="1"/>
</dbReference>
<comment type="similarity">
    <text evidence="3">Belongs to the CND2 (condensin subunit 2) family.</text>
</comment>
<accession>A0A5N5T9R1</accession>
<gene>
    <name evidence="11" type="ORF">Anas_13922</name>
</gene>
<sequence length="74" mass="8197">MLPHFDLAFDVDPLFKKTATQFDEGTAGGGQFLNTLQFLDERSQLVLDSDAVLTDLERGKQKNDNETTLVLAVP</sequence>
<evidence type="ECO:0000313" key="12">
    <source>
        <dbReference type="Proteomes" id="UP000326759"/>
    </source>
</evidence>
<evidence type="ECO:0000256" key="3">
    <source>
        <dbReference type="ARBA" id="ARBA00009471"/>
    </source>
</evidence>
<dbReference type="GO" id="GO:0005737">
    <property type="term" value="C:cytoplasm"/>
    <property type="evidence" value="ECO:0007669"/>
    <property type="project" value="UniProtKB-SubCell"/>
</dbReference>
<dbReference type="OrthoDB" id="362021at2759"/>
<proteinExistence type="inferred from homology"/>
<comment type="subcellular location">
    <subcellularLocation>
        <location evidence="1">Chromosome</location>
    </subcellularLocation>
    <subcellularLocation>
        <location evidence="2">Cytoplasm</location>
    </subcellularLocation>
</comment>
<keyword evidence="8" id="KW-0498">Mitosis</keyword>
<keyword evidence="5" id="KW-0158">Chromosome</keyword>
<evidence type="ECO:0000256" key="9">
    <source>
        <dbReference type="ARBA" id="ARBA00023067"/>
    </source>
</evidence>
<evidence type="ECO:0000256" key="4">
    <source>
        <dbReference type="ARBA" id="ARBA00016065"/>
    </source>
</evidence>
<dbReference type="GO" id="GO:0007076">
    <property type="term" value="P:mitotic chromosome condensation"/>
    <property type="evidence" value="ECO:0007669"/>
    <property type="project" value="InterPro"/>
</dbReference>
<evidence type="ECO:0000313" key="11">
    <source>
        <dbReference type="EMBL" id="KAB7503346.1"/>
    </source>
</evidence>
<dbReference type="PANTHER" id="PTHR13108:SF9">
    <property type="entry name" value="CONDENSIN COMPLEX SUBUNIT 2"/>
    <property type="match status" value="1"/>
</dbReference>
<organism evidence="11 12">
    <name type="scientific">Armadillidium nasatum</name>
    <dbReference type="NCBI Taxonomy" id="96803"/>
    <lineage>
        <taxon>Eukaryota</taxon>
        <taxon>Metazoa</taxon>
        <taxon>Ecdysozoa</taxon>
        <taxon>Arthropoda</taxon>
        <taxon>Crustacea</taxon>
        <taxon>Multicrustacea</taxon>
        <taxon>Malacostraca</taxon>
        <taxon>Eumalacostraca</taxon>
        <taxon>Peracarida</taxon>
        <taxon>Isopoda</taxon>
        <taxon>Oniscidea</taxon>
        <taxon>Crinocheta</taxon>
        <taxon>Armadillidiidae</taxon>
        <taxon>Armadillidium</taxon>
    </lineage>
</organism>
<dbReference type="GO" id="GO:0051301">
    <property type="term" value="P:cell division"/>
    <property type="evidence" value="ECO:0007669"/>
    <property type="project" value="UniProtKB-KW"/>
</dbReference>
<evidence type="ECO:0000256" key="5">
    <source>
        <dbReference type="ARBA" id="ARBA00022454"/>
    </source>
</evidence>
<dbReference type="GO" id="GO:0003682">
    <property type="term" value="F:chromatin binding"/>
    <property type="evidence" value="ECO:0007669"/>
    <property type="project" value="TreeGrafter"/>
</dbReference>
<dbReference type="EMBL" id="SEYY01005317">
    <property type="protein sequence ID" value="KAB7503346.1"/>
    <property type="molecule type" value="Genomic_DNA"/>
</dbReference>
<evidence type="ECO:0000256" key="6">
    <source>
        <dbReference type="ARBA" id="ARBA00022490"/>
    </source>
</evidence>
<evidence type="ECO:0000256" key="7">
    <source>
        <dbReference type="ARBA" id="ARBA00022618"/>
    </source>
</evidence>
<keyword evidence="10" id="KW-0131">Cell cycle</keyword>
<keyword evidence="6" id="KW-0963">Cytoplasm</keyword>
<dbReference type="Pfam" id="PF05786">
    <property type="entry name" value="Cnd2"/>
    <property type="match status" value="1"/>
</dbReference>